<dbReference type="Pfam" id="PF17932">
    <property type="entry name" value="TetR_C_24"/>
    <property type="match status" value="1"/>
</dbReference>
<keyword evidence="5" id="KW-1185">Reference proteome</keyword>
<evidence type="ECO:0000256" key="2">
    <source>
        <dbReference type="PROSITE-ProRule" id="PRU00335"/>
    </source>
</evidence>
<dbReference type="RefSeq" id="WP_344306210.1">
    <property type="nucleotide sequence ID" value="NZ_BAAANY010000001.1"/>
</dbReference>
<feature type="DNA-binding region" description="H-T-H motif" evidence="2">
    <location>
        <begin position="227"/>
        <end position="246"/>
    </location>
</feature>
<dbReference type="PRINTS" id="PR00455">
    <property type="entry name" value="HTHTETR"/>
</dbReference>
<dbReference type="PANTHER" id="PTHR30055:SF237">
    <property type="entry name" value="TRANSCRIPTIONAL REPRESSOR MCE3R"/>
    <property type="match status" value="1"/>
</dbReference>
<dbReference type="SUPFAM" id="SSF48498">
    <property type="entry name" value="Tetracyclin repressor-like, C-terminal domain"/>
    <property type="match status" value="1"/>
</dbReference>
<evidence type="ECO:0000313" key="5">
    <source>
        <dbReference type="Proteomes" id="UP001500618"/>
    </source>
</evidence>
<protein>
    <submittedName>
        <fullName evidence="4">TetR/AcrR family transcriptional regulator</fullName>
    </submittedName>
</protein>
<dbReference type="InterPro" id="IPR001647">
    <property type="entry name" value="HTH_TetR"/>
</dbReference>
<gene>
    <name evidence="4" type="ORF">GCM10009765_01860</name>
</gene>
<reference evidence="4 5" key="1">
    <citation type="journal article" date="2019" name="Int. J. Syst. Evol. Microbiol.">
        <title>The Global Catalogue of Microorganisms (GCM) 10K type strain sequencing project: providing services to taxonomists for standard genome sequencing and annotation.</title>
        <authorList>
            <consortium name="The Broad Institute Genomics Platform"/>
            <consortium name="The Broad Institute Genome Sequencing Center for Infectious Disease"/>
            <person name="Wu L."/>
            <person name="Ma J."/>
        </authorList>
    </citation>
    <scope>NUCLEOTIDE SEQUENCE [LARGE SCALE GENOMIC DNA]</scope>
    <source>
        <strain evidence="4 5">JCM 14718</strain>
    </source>
</reference>
<comment type="caution">
    <text evidence="4">The sequence shown here is derived from an EMBL/GenBank/DDBJ whole genome shotgun (WGS) entry which is preliminary data.</text>
</comment>
<proteinExistence type="predicted"/>
<dbReference type="PANTHER" id="PTHR30055">
    <property type="entry name" value="HTH-TYPE TRANSCRIPTIONAL REGULATOR RUTR"/>
    <property type="match status" value="1"/>
</dbReference>
<dbReference type="InterPro" id="IPR041490">
    <property type="entry name" value="KstR2_TetR_C"/>
</dbReference>
<accession>A0ABN2FQ49</accession>
<dbReference type="EMBL" id="BAAANY010000001">
    <property type="protein sequence ID" value="GAA1656191.1"/>
    <property type="molecule type" value="Genomic_DNA"/>
</dbReference>
<feature type="domain" description="HTH tetR-type" evidence="3">
    <location>
        <begin position="204"/>
        <end position="264"/>
    </location>
</feature>
<dbReference type="InterPro" id="IPR023772">
    <property type="entry name" value="DNA-bd_HTH_TetR-type_CS"/>
</dbReference>
<feature type="domain" description="HTH tetR-type" evidence="3">
    <location>
        <begin position="16"/>
        <end position="76"/>
    </location>
</feature>
<evidence type="ECO:0000256" key="1">
    <source>
        <dbReference type="ARBA" id="ARBA00023125"/>
    </source>
</evidence>
<dbReference type="Gene3D" id="1.10.357.10">
    <property type="entry name" value="Tetracycline Repressor, domain 2"/>
    <property type="match status" value="2"/>
</dbReference>
<dbReference type="PROSITE" id="PS50977">
    <property type="entry name" value="HTH_TETR_2"/>
    <property type="match status" value="2"/>
</dbReference>
<dbReference type="PROSITE" id="PS01081">
    <property type="entry name" value="HTH_TETR_1"/>
    <property type="match status" value="1"/>
</dbReference>
<feature type="DNA-binding region" description="H-T-H motif" evidence="2">
    <location>
        <begin position="39"/>
        <end position="58"/>
    </location>
</feature>
<keyword evidence="1 2" id="KW-0238">DNA-binding</keyword>
<dbReference type="Proteomes" id="UP001500618">
    <property type="component" value="Unassembled WGS sequence"/>
</dbReference>
<evidence type="ECO:0000259" key="3">
    <source>
        <dbReference type="PROSITE" id="PS50977"/>
    </source>
</evidence>
<sequence>MTSLETSLPLRGKRPRNRRELIVRAAADLFYRVGYPQVTMADVAAAVGVGPSALYRHFAGKQELLVAAVSQALRPYAEIVTADLDTTIERLAAAAVEERRAGVLWQRESRHLPAADRAVLRESVRAGVLAFARLLEESRTQTQAEFLAWCDFSVLTSPSYHRLELPSADYQELLADMSREVSTVELPEIEYGQESVNEQRVEPRSRREALLRTAAVMFAENGYGTASLQEIGAGVEIAGPSIYHHFDSKLDLLVALMNRGAEWLRRDMSSELAAASDPADALSRLLRSYAGFALAHRELVDILITEVAQLPGPDRHRTRQIQRDYVAEWVHLLRSVHSDLAEVPARIRVQATLTVINDIARTTQLRRAKNVDAALHAVGGALLGLPVSAAGHS</sequence>
<organism evidence="4 5">
    <name type="scientific">Fodinicola feengrottensis</name>
    <dbReference type="NCBI Taxonomy" id="435914"/>
    <lineage>
        <taxon>Bacteria</taxon>
        <taxon>Bacillati</taxon>
        <taxon>Actinomycetota</taxon>
        <taxon>Actinomycetes</taxon>
        <taxon>Mycobacteriales</taxon>
        <taxon>Fodinicola</taxon>
    </lineage>
</organism>
<dbReference type="Gene3D" id="1.10.10.60">
    <property type="entry name" value="Homeodomain-like"/>
    <property type="match status" value="2"/>
</dbReference>
<dbReference type="SUPFAM" id="SSF46689">
    <property type="entry name" value="Homeodomain-like"/>
    <property type="match status" value="2"/>
</dbReference>
<dbReference type="Pfam" id="PF00440">
    <property type="entry name" value="TetR_N"/>
    <property type="match status" value="2"/>
</dbReference>
<dbReference type="InterPro" id="IPR036271">
    <property type="entry name" value="Tet_transcr_reg_TetR-rel_C_sf"/>
</dbReference>
<dbReference type="InterPro" id="IPR009057">
    <property type="entry name" value="Homeodomain-like_sf"/>
</dbReference>
<dbReference type="InterPro" id="IPR050109">
    <property type="entry name" value="HTH-type_TetR-like_transc_reg"/>
</dbReference>
<evidence type="ECO:0000313" key="4">
    <source>
        <dbReference type="EMBL" id="GAA1656191.1"/>
    </source>
</evidence>
<name>A0ABN2FQ49_9ACTN</name>